<name>A0A1F8AYC3_9BACT</name>
<reference evidence="1 2" key="1">
    <citation type="journal article" date="2016" name="Nat. Commun.">
        <title>Thousands of microbial genomes shed light on interconnected biogeochemical processes in an aquifer system.</title>
        <authorList>
            <person name="Anantharaman K."/>
            <person name="Brown C.T."/>
            <person name="Hug L.A."/>
            <person name="Sharon I."/>
            <person name="Castelle C.J."/>
            <person name="Probst A.J."/>
            <person name="Thomas B.C."/>
            <person name="Singh A."/>
            <person name="Wilkins M.J."/>
            <person name="Karaoz U."/>
            <person name="Brodie E.L."/>
            <person name="Williams K.H."/>
            <person name="Hubbard S.S."/>
            <person name="Banfield J.F."/>
        </authorList>
    </citation>
    <scope>NUCLEOTIDE SEQUENCE [LARGE SCALE GENOMIC DNA]</scope>
</reference>
<proteinExistence type="predicted"/>
<gene>
    <name evidence="1" type="ORF">A3E46_00235</name>
</gene>
<protein>
    <submittedName>
        <fullName evidence="1">Uncharacterized protein</fullName>
    </submittedName>
</protein>
<sequence length="68" mass="7498">MTVETANQLGLAGPTSRRVEVIASESSPEVAFSESEPIRPAYCTPEFMEFWRAYCKSLMENPPRSGGT</sequence>
<dbReference type="EMBL" id="MGGZ01000025">
    <property type="protein sequence ID" value="OGM56763.1"/>
    <property type="molecule type" value="Genomic_DNA"/>
</dbReference>
<evidence type="ECO:0000313" key="2">
    <source>
        <dbReference type="Proteomes" id="UP000178313"/>
    </source>
</evidence>
<dbReference type="AlphaFoldDB" id="A0A1F8AYC3"/>
<accession>A0A1F8AYC3</accession>
<evidence type="ECO:0000313" key="1">
    <source>
        <dbReference type="EMBL" id="OGM56763.1"/>
    </source>
</evidence>
<comment type="caution">
    <text evidence="1">The sequence shown here is derived from an EMBL/GenBank/DDBJ whole genome shotgun (WGS) entry which is preliminary data.</text>
</comment>
<dbReference type="Proteomes" id="UP000178313">
    <property type="component" value="Unassembled WGS sequence"/>
</dbReference>
<organism evidence="1 2">
    <name type="scientific">Candidatus Woesebacteria bacterium RIFCSPHIGHO2_12_FULL_46_16</name>
    <dbReference type="NCBI Taxonomy" id="1802513"/>
    <lineage>
        <taxon>Bacteria</taxon>
        <taxon>Candidatus Woeseibacteriota</taxon>
    </lineage>
</organism>